<organism evidence="1 2">
    <name type="scientific">Streptomyces olivochromogenes</name>
    <dbReference type="NCBI Taxonomy" id="1963"/>
    <lineage>
        <taxon>Bacteria</taxon>
        <taxon>Bacillati</taxon>
        <taxon>Actinomycetota</taxon>
        <taxon>Actinomycetes</taxon>
        <taxon>Kitasatosporales</taxon>
        <taxon>Streptomycetaceae</taxon>
        <taxon>Streptomyces</taxon>
    </lineage>
</organism>
<dbReference type="RefSeq" id="WP_067376467.1">
    <property type="nucleotide sequence ID" value="NZ_BDQI01000012.1"/>
</dbReference>
<proteinExistence type="predicted"/>
<sequence length="114" mass="12715">MSENLTLDDLTVPMRALRVLAVDFPDLPAPTLEISTIWPKRLELTLYDDLSPFETWRVALGIAPDDVQFREQSDGRTWELQASGEYAGAELKLIAYGDSLDSLRKDSGDEGEDA</sequence>
<dbReference type="AlphaFoldDB" id="A0A250VIQ5"/>
<evidence type="ECO:0000313" key="2">
    <source>
        <dbReference type="Proteomes" id="UP000217446"/>
    </source>
</evidence>
<dbReference type="STRING" id="1963.AQJ27_32915"/>
<dbReference type="EMBL" id="BDQI01000012">
    <property type="protein sequence ID" value="GAX54073.1"/>
    <property type="molecule type" value="Genomic_DNA"/>
</dbReference>
<protein>
    <submittedName>
        <fullName evidence="1">Uncharacterized protein</fullName>
    </submittedName>
</protein>
<name>A0A250VIQ5_STROL</name>
<keyword evidence="2" id="KW-1185">Reference proteome</keyword>
<dbReference type="Proteomes" id="UP000217446">
    <property type="component" value="Unassembled WGS sequence"/>
</dbReference>
<reference evidence="2" key="1">
    <citation type="submission" date="2017-05" db="EMBL/GenBank/DDBJ databases">
        <title>Streptomyces olivochromogenes NBRC 3561 whole genome shotgun sequence.</title>
        <authorList>
            <person name="Dohra H."/>
            <person name="Kodani S."/>
        </authorList>
    </citation>
    <scope>NUCLEOTIDE SEQUENCE [LARGE SCALE GENOMIC DNA]</scope>
    <source>
        <strain evidence="2">NBRC 3561</strain>
    </source>
</reference>
<gene>
    <name evidence="1" type="ORF">SO3561_05607</name>
</gene>
<evidence type="ECO:0000313" key="1">
    <source>
        <dbReference type="EMBL" id="GAX54073.1"/>
    </source>
</evidence>
<accession>A0A250VIQ5</accession>
<comment type="caution">
    <text evidence="1">The sequence shown here is derived from an EMBL/GenBank/DDBJ whole genome shotgun (WGS) entry which is preliminary data.</text>
</comment>